<dbReference type="Proteomes" id="UP001362999">
    <property type="component" value="Unassembled WGS sequence"/>
</dbReference>
<organism evidence="2 3">
    <name type="scientific">Favolaschia claudopus</name>
    <dbReference type="NCBI Taxonomy" id="2862362"/>
    <lineage>
        <taxon>Eukaryota</taxon>
        <taxon>Fungi</taxon>
        <taxon>Dikarya</taxon>
        <taxon>Basidiomycota</taxon>
        <taxon>Agaricomycotina</taxon>
        <taxon>Agaricomycetes</taxon>
        <taxon>Agaricomycetidae</taxon>
        <taxon>Agaricales</taxon>
        <taxon>Marasmiineae</taxon>
        <taxon>Mycenaceae</taxon>
        <taxon>Favolaschia</taxon>
    </lineage>
</organism>
<evidence type="ECO:0000256" key="1">
    <source>
        <dbReference type="SAM" id="MobiDB-lite"/>
    </source>
</evidence>
<name>A0AAW0CHT3_9AGAR</name>
<dbReference type="AlphaFoldDB" id="A0AAW0CHT3"/>
<sequence length="119" mass="13072">MRYHRRTSGRHSRLTILPSPSQHNDSTGTTSEPASHTALTTWEARYTVCSSPSDTVIDIHIANDHVTASAAHGLEGETDPAEPSRLVYAHVQRGYDATIPSINPISLPAFKSCERLHTR</sequence>
<feature type="compositionally biased region" description="Basic residues" evidence="1">
    <location>
        <begin position="1"/>
        <end position="13"/>
    </location>
</feature>
<keyword evidence="3" id="KW-1185">Reference proteome</keyword>
<accession>A0AAW0CHT3</accession>
<dbReference type="EMBL" id="JAWWNJ010000017">
    <property type="protein sequence ID" value="KAK7038451.1"/>
    <property type="molecule type" value="Genomic_DNA"/>
</dbReference>
<proteinExistence type="predicted"/>
<evidence type="ECO:0000313" key="3">
    <source>
        <dbReference type="Proteomes" id="UP001362999"/>
    </source>
</evidence>
<comment type="caution">
    <text evidence="2">The sequence shown here is derived from an EMBL/GenBank/DDBJ whole genome shotgun (WGS) entry which is preliminary data.</text>
</comment>
<reference evidence="2 3" key="1">
    <citation type="journal article" date="2024" name="J Genomics">
        <title>Draft genome sequencing and assembly of Favolaschia claudopus CIRM-BRFM 2984 isolated from oak limbs.</title>
        <authorList>
            <person name="Navarro D."/>
            <person name="Drula E."/>
            <person name="Chaduli D."/>
            <person name="Cazenave R."/>
            <person name="Ahrendt S."/>
            <person name="Wang J."/>
            <person name="Lipzen A."/>
            <person name="Daum C."/>
            <person name="Barry K."/>
            <person name="Grigoriev I.V."/>
            <person name="Favel A."/>
            <person name="Rosso M.N."/>
            <person name="Martin F."/>
        </authorList>
    </citation>
    <scope>NUCLEOTIDE SEQUENCE [LARGE SCALE GENOMIC DNA]</scope>
    <source>
        <strain evidence="2 3">CIRM-BRFM 2984</strain>
    </source>
</reference>
<evidence type="ECO:0000313" key="2">
    <source>
        <dbReference type="EMBL" id="KAK7038451.1"/>
    </source>
</evidence>
<feature type="region of interest" description="Disordered" evidence="1">
    <location>
        <begin position="1"/>
        <end position="35"/>
    </location>
</feature>
<feature type="compositionally biased region" description="Polar residues" evidence="1">
    <location>
        <begin position="18"/>
        <end position="35"/>
    </location>
</feature>
<gene>
    <name evidence="2" type="ORF">R3P38DRAFT_3262829</name>
</gene>
<protein>
    <submittedName>
        <fullName evidence="2">Uncharacterized protein</fullName>
    </submittedName>
</protein>